<keyword evidence="3" id="KW-1185">Reference proteome</keyword>
<accession>A0AAD3S8F6</accession>
<protein>
    <submittedName>
        <fullName evidence="2">Uncharacterized protein</fullName>
    </submittedName>
</protein>
<comment type="caution">
    <text evidence="2">The sequence shown here is derived from an EMBL/GenBank/DDBJ whole genome shotgun (WGS) entry which is preliminary data.</text>
</comment>
<organism evidence="2 3">
    <name type="scientific">Nepenthes gracilis</name>
    <name type="common">Slender pitcher plant</name>
    <dbReference type="NCBI Taxonomy" id="150966"/>
    <lineage>
        <taxon>Eukaryota</taxon>
        <taxon>Viridiplantae</taxon>
        <taxon>Streptophyta</taxon>
        <taxon>Embryophyta</taxon>
        <taxon>Tracheophyta</taxon>
        <taxon>Spermatophyta</taxon>
        <taxon>Magnoliopsida</taxon>
        <taxon>eudicotyledons</taxon>
        <taxon>Gunneridae</taxon>
        <taxon>Pentapetalae</taxon>
        <taxon>Caryophyllales</taxon>
        <taxon>Nepenthaceae</taxon>
        <taxon>Nepenthes</taxon>
    </lineage>
</organism>
<evidence type="ECO:0000313" key="3">
    <source>
        <dbReference type="Proteomes" id="UP001279734"/>
    </source>
</evidence>
<gene>
    <name evidence="2" type="ORF">Nepgr_008089</name>
</gene>
<dbReference type="AlphaFoldDB" id="A0AAD3S8F6"/>
<sequence>MERLNFARVCVKVSAEVELPSSIRLCLGQDSNMEMKSPVEVAVRYQWKPIKCRVCQKFGHATSLCNSSTVSSKVDLCSKQLEDLPPARSSGDSPDGISKGDSALDPSFPPADGDGQLENSDLSQHAAGVLCDSKLLPALLSPAYEEIGLQTDASSFVPLDKAPAVKVVCFAPDFVSSGAPNCSSCSRRMALCSNICHPIVFRRAKLGLKETLVAPLDAVPIVTSSPPVDSPVGDNRYAIEDVQMSLLQYCCPVWFGDRLGLLTWPKRPWMLVDFYPFAPSHVLIGNGLADVALEVCLAVVDGAGLKPCGCRCYWTPIVPVVLLLF</sequence>
<dbReference type="Proteomes" id="UP001279734">
    <property type="component" value="Unassembled WGS sequence"/>
</dbReference>
<reference evidence="2" key="1">
    <citation type="submission" date="2023-05" db="EMBL/GenBank/DDBJ databases">
        <title>Nepenthes gracilis genome sequencing.</title>
        <authorList>
            <person name="Fukushima K."/>
        </authorList>
    </citation>
    <scope>NUCLEOTIDE SEQUENCE</scope>
    <source>
        <strain evidence="2">SING2019-196</strain>
    </source>
</reference>
<proteinExistence type="predicted"/>
<evidence type="ECO:0000313" key="2">
    <source>
        <dbReference type="EMBL" id="GMH06249.1"/>
    </source>
</evidence>
<dbReference type="EMBL" id="BSYO01000006">
    <property type="protein sequence ID" value="GMH06249.1"/>
    <property type="molecule type" value="Genomic_DNA"/>
</dbReference>
<feature type="region of interest" description="Disordered" evidence="1">
    <location>
        <begin position="84"/>
        <end position="119"/>
    </location>
</feature>
<name>A0AAD3S8F6_NEPGR</name>
<evidence type="ECO:0000256" key="1">
    <source>
        <dbReference type="SAM" id="MobiDB-lite"/>
    </source>
</evidence>